<reference evidence="2 3" key="1">
    <citation type="submission" date="2017-03" db="EMBL/GenBank/DDBJ databases">
        <title>An alternative strategy for trypanosome survival in the mammalian bloodstream revealed through genome and transcriptome analysis of the ubiquitous bovine parasite Trypanosoma (Megatrypanum) theileri.</title>
        <authorList>
            <person name="Kelly S."/>
            <person name="Ivens A."/>
            <person name="Mott A."/>
            <person name="O'Neill E."/>
            <person name="Emms D."/>
            <person name="Macleod O."/>
            <person name="Voorheis P."/>
            <person name="Matthews J."/>
            <person name="Matthews K."/>
            <person name="Carrington M."/>
        </authorList>
    </citation>
    <scope>NUCLEOTIDE SEQUENCE [LARGE SCALE GENOMIC DNA]</scope>
    <source>
        <strain evidence="2">Edinburgh</strain>
    </source>
</reference>
<dbReference type="VEuPathDB" id="TriTrypDB:TM35_000073630"/>
<keyword evidence="3" id="KW-1185">Reference proteome</keyword>
<proteinExistence type="predicted"/>
<gene>
    <name evidence="2" type="ORF">TM35_000073630</name>
</gene>
<dbReference type="EMBL" id="NBCO01000007">
    <property type="protein sequence ID" value="ORC90939.1"/>
    <property type="molecule type" value="Genomic_DNA"/>
</dbReference>
<evidence type="ECO:0000256" key="1">
    <source>
        <dbReference type="SAM" id="MobiDB-lite"/>
    </source>
</evidence>
<dbReference type="RefSeq" id="XP_028885005.1">
    <property type="nucleotide sequence ID" value="XM_029023809.1"/>
</dbReference>
<name>A0A1X0P301_9TRYP</name>
<comment type="caution">
    <text evidence="2">The sequence shown here is derived from an EMBL/GenBank/DDBJ whole genome shotgun (WGS) entry which is preliminary data.</text>
</comment>
<dbReference type="Proteomes" id="UP000192257">
    <property type="component" value="Unassembled WGS sequence"/>
</dbReference>
<evidence type="ECO:0000313" key="2">
    <source>
        <dbReference type="EMBL" id="ORC90939.1"/>
    </source>
</evidence>
<sequence>MPVPPASFTRSKWLAFFAELTAKITHHNIMVVLEGCEVLKRILISQVSIAAFLEEGALLTHFLDTIAGDALSNERREYGPSLAMAERLLFTQLETLSLFIDMMVALHADKDPYYCLLVIARAGDIVLTLVRLLQRQQPRFFGLTAMLLKSLLTLPLGKEVRDLYVDEKQRSVALMCHLQKLQKAVSQQEEILQETVEILQTLGITTDGPMQYCSQFLFNMALHRLVRLQKAKKRHHNTSENDSLHMIGLNKSEPTFADRSTEYAVKSQNSTFMNINTTTTTITETDAPTPAGTNETKVSIDLTDESLTGNNLEGVEISIPENEYIDCFERLSKCRSHEEFFYMMNRLWCLTVAAEAELRQRFTSVNFDSAFKRFLQTMPLNQQDQMLFTSVLLWLSHVISDHYLSDNTRDHILNITGNALITLLRDSIMNPTPISNTSNDANSNNNNNNNNNNSSSSSIMSNSTIGLRLVGLSFLLVGVGQWPPPAGLLALLTGLINTQHTVRTAQLNAPNTPDGGLPDEVYLAAAAEATRSEHITVATLACKLLAAVVGNHYKVLCTTLTTETCDMLQNIIPLLLKISINNPTLASAVENISGSALHYLPSCYRSSRYTSLGECSMVALDACFWLMDIGKFDTLKLKDIISHLPALSRATRNSIHPPLRASVDRCLARLCRSTEDLLTVLHEMPSVFNAAITSILEYSSIAPQWETAAAAEWLDHVIEIAKNDIQVEQSFDFSRTALPIKLLELASSNGITYATAAMLSLTVALFHQEKRFADYHHNHQETSTSVIIPYGRRSLDCWFKLIQVATQSSEKLAHVCEKSMFSTSSSKDALSRLISSIEGISVQFSFVCSLARGLLLLITSYPEYRDHFAHHMMYGLFLSAFSLPSPDDIFEMLFIRFGVKVEQHDLLERSYENMLQWMIELASQWFNVTTTTTTTTINTNTRNIKNEEKDKQSFPTLPSVFYDHLCKIMKNDRISQGTRVSISTLVSIIMMIPSNSLREVLSTSSGDLFSASLSLKSISCVSGMQCRLVLLFKSANEKAHTLGWFEAKVMELEGYIKTLKRNNDIMETQEMDLLLMSLSFVCSVIASPHSPTLSQEILHSFSASLRTALGNEKTQRAAFQAAAALAKSEEGRRCLLHEVTTSGEPLARSCFGRILGITVGVMQGGEHHHYYPQSPPPSSSSSATQLQSSSSSSLLLLLQTSPSQQQIQKETNNCMKRSPVSERDSSRAAITMFGFDICATTCGKGGEVFTHNVMKLKGVEHIEALLLRFERQRTSAPLGLYRFLAAISFHAEAQVAIIRQTELITIVIEAATSATRHGTLALLTLRNLCFNPSLKTQVCQDQRILLTLKAALLAQPTLQPVLCDNNTPETREKMKTMLLNMRSEQVVRKFAEQAAASRQVKKNDHENGGMINAHTSLPTGSFDTAEILRRQELAVTAFWSLMYDNQRSKSYVRGFLNQDPVVNINKLVMPSNSLTTVSPDLQKYPEKMTEAIGNIKLLGKGAI</sequence>
<protein>
    <submittedName>
        <fullName evidence="2">Uncharacterized protein</fullName>
    </submittedName>
</protein>
<dbReference type="OrthoDB" id="272946at2759"/>
<dbReference type="SUPFAM" id="SSF48371">
    <property type="entry name" value="ARM repeat"/>
    <property type="match status" value="1"/>
</dbReference>
<accession>A0A1X0P301</accession>
<dbReference type="InterPro" id="IPR016024">
    <property type="entry name" value="ARM-type_fold"/>
</dbReference>
<evidence type="ECO:0000313" key="3">
    <source>
        <dbReference type="Proteomes" id="UP000192257"/>
    </source>
</evidence>
<feature type="region of interest" description="Disordered" evidence="1">
    <location>
        <begin position="434"/>
        <end position="457"/>
    </location>
</feature>
<feature type="compositionally biased region" description="Low complexity" evidence="1">
    <location>
        <begin position="435"/>
        <end position="457"/>
    </location>
</feature>
<feature type="region of interest" description="Disordered" evidence="1">
    <location>
        <begin position="1166"/>
        <end position="1185"/>
    </location>
</feature>
<dbReference type="GeneID" id="39983589"/>
<organism evidence="2 3">
    <name type="scientific">Trypanosoma theileri</name>
    <dbReference type="NCBI Taxonomy" id="67003"/>
    <lineage>
        <taxon>Eukaryota</taxon>
        <taxon>Discoba</taxon>
        <taxon>Euglenozoa</taxon>
        <taxon>Kinetoplastea</taxon>
        <taxon>Metakinetoplastina</taxon>
        <taxon>Trypanosomatida</taxon>
        <taxon>Trypanosomatidae</taxon>
        <taxon>Trypanosoma</taxon>
    </lineage>
</organism>